<comment type="caution">
    <text evidence="2">The sequence shown here is derived from an EMBL/GenBank/DDBJ whole genome shotgun (WGS) entry which is preliminary data.</text>
</comment>
<proteinExistence type="predicted"/>
<protein>
    <submittedName>
        <fullName evidence="2">Alpha/beta fold hydrolase</fullName>
    </submittedName>
</protein>
<dbReference type="GO" id="GO:0016787">
    <property type="term" value="F:hydrolase activity"/>
    <property type="evidence" value="ECO:0007669"/>
    <property type="project" value="UniProtKB-KW"/>
</dbReference>
<sequence>MAIERAYTTCRYGQMHYRTAGKDTGKPVLVLLHQNPSSSYEYEALIAACAADRRVIAFDTPGYGMSDAPPAPPGIPGYAAAFSDALDTLGLTGPLDCYGFHTGTLHTIELALMRPDLIGRIALTGIPMYPPEARAGKLAEALNYPEPDADGEVIKALLANLWTYVVTNRDPRLPLDKAVLNFSDKAKVLHRFTWAYKGVWEYDYSRLPEVTQPALLLQPEEDIADISRAAAALLPNCTVIDLPDLDRDIFDVAPERISDALRTFFA</sequence>
<dbReference type="InterPro" id="IPR029058">
    <property type="entry name" value="AB_hydrolase_fold"/>
</dbReference>
<dbReference type="Pfam" id="PF00561">
    <property type="entry name" value="Abhydrolase_1"/>
    <property type="match status" value="1"/>
</dbReference>
<dbReference type="Proteomes" id="UP001379235">
    <property type="component" value="Unassembled WGS sequence"/>
</dbReference>
<keyword evidence="2" id="KW-0378">Hydrolase</keyword>
<dbReference type="EMBL" id="JBBHJY010000003">
    <property type="protein sequence ID" value="MEJ6009772.1"/>
    <property type="molecule type" value="Genomic_DNA"/>
</dbReference>
<dbReference type="InterPro" id="IPR050266">
    <property type="entry name" value="AB_hydrolase_sf"/>
</dbReference>
<dbReference type="SUPFAM" id="SSF53474">
    <property type="entry name" value="alpha/beta-Hydrolases"/>
    <property type="match status" value="1"/>
</dbReference>
<evidence type="ECO:0000313" key="2">
    <source>
        <dbReference type="EMBL" id="MEJ6009772.1"/>
    </source>
</evidence>
<accession>A0ABU8S7B7</accession>
<dbReference type="RefSeq" id="WP_339966040.1">
    <property type="nucleotide sequence ID" value="NZ_JBBHJY010000003.1"/>
</dbReference>
<evidence type="ECO:0000313" key="3">
    <source>
        <dbReference type="Proteomes" id="UP001379235"/>
    </source>
</evidence>
<gene>
    <name evidence="2" type="ORF">WG900_07560</name>
</gene>
<dbReference type="Gene3D" id="3.40.50.1820">
    <property type="entry name" value="alpha/beta hydrolase"/>
    <property type="match status" value="1"/>
</dbReference>
<dbReference type="PANTHER" id="PTHR43798:SF33">
    <property type="entry name" value="HYDROLASE, PUTATIVE (AFU_ORTHOLOGUE AFUA_2G14860)-RELATED"/>
    <property type="match status" value="1"/>
</dbReference>
<name>A0ABU8S7B7_9SPHN</name>
<feature type="domain" description="AB hydrolase-1" evidence="1">
    <location>
        <begin position="27"/>
        <end position="145"/>
    </location>
</feature>
<evidence type="ECO:0000259" key="1">
    <source>
        <dbReference type="Pfam" id="PF00561"/>
    </source>
</evidence>
<dbReference type="PANTHER" id="PTHR43798">
    <property type="entry name" value="MONOACYLGLYCEROL LIPASE"/>
    <property type="match status" value="1"/>
</dbReference>
<reference evidence="2 3" key="1">
    <citation type="submission" date="2024-03" db="EMBL/GenBank/DDBJ databases">
        <authorList>
            <person name="Jo J.-H."/>
        </authorList>
    </citation>
    <scope>NUCLEOTIDE SEQUENCE [LARGE SCALE GENOMIC DNA]</scope>
    <source>
        <strain evidence="2 3">AS3R-12</strain>
    </source>
</reference>
<dbReference type="InterPro" id="IPR000073">
    <property type="entry name" value="AB_hydrolase_1"/>
</dbReference>
<organism evidence="2 3">
    <name type="scientific">Novosphingobium aquae</name>
    <dbReference type="NCBI Taxonomy" id="3133435"/>
    <lineage>
        <taxon>Bacteria</taxon>
        <taxon>Pseudomonadati</taxon>
        <taxon>Pseudomonadota</taxon>
        <taxon>Alphaproteobacteria</taxon>
        <taxon>Sphingomonadales</taxon>
        <taxon>Sphingomonadaceae</taxon>
        <taxon>Novosphingobium</taxon>
    </lineage>
</organism>
<keyword evidence="3" id="KW-1185">Reference proteome</keyword>